<dbReference type="AlphaFoldDB" id="A0A448YHR6"/>
<name>A0A448YHR6_BRENA</name>
<accession>A0A448YHR6</accession>
<protein>
    <submittedName>
        <fullName evidence="1">DEKNAAC101364</fullName>
    </submittedName>
</protein>
<organism evidence="1 2">
    <name type="scientific">Brettanomyces naardenensis</name>
    <name type="common">Yeast</name>
    <dbReference type="NCBI Taxonomy" id="13370"/>
    <lineage>
        <taxon>Eukaryota</taxon>
        <taxon>Fungi</taxon>
        <taxon>Dikarya</taxon>
        <taxon>Ascomycota</taxon>
        <taxon>Saccharomycotina</taxon>
        <taxon>Pichiomycetes</taxon>
        <taxon>Pichiales</taxon>
        <taxon>Pichiaceae</taxon>
        <taxon>Brettanomyces</taxon>
    </lineage>
</organism>
<dbReference type="InParanoid" id="A0A448YHR6"/>
<keyword evidence="2" id="KW-1185">Reference proteome</keyword>
<evidence type="ECO:0000313" key="2">
    <source>
        <dbReference type="Proteomes" id="UP000290900"/>
    </source>
</evidence>
<gene>
    <name evidence="1" type="ORF">BRENAR_LOCUS1230</name>
</gene>
<dbReference type="EMBL" id="CAACVR010000004">
    <property type="protein sequence ID" value="VEU20495.1"/>
    <property type="molecule type" value="Genomic_DNA"/>
</dbReference>
<sequence>MAKKLYQLSVLKTEKGFSRRNLFSKKQYDDINRYGEKIEKTFDIKVPYASNHEKQLADQIILTRLNRVYGPKWRVEDNGEEFREVSKLLSYRPPFISAASETERSLLHEIMYMKRRRPWK</sequence>
<dbReference type="Proteomes" id="UP000290900">
    <property type="component" value="Unassembled WGS sequence"/>
</dbReference>
<reference evidence="1 2" key="1">
    <citation type="submission" date="2018-12" db="EMBL/GenBank/DDBJ databases">
        <authorList>
            <person name="Tiukova I."/>
            <person name="Dainat J."/>
        </authorList>
    </citation>
    <scope>NUCLEOTIDE SEQUENCE [LARGE SCALE GENOMIC DNA]</scope>
</reference>
<evidence type="ECO:0000313" key="1">
    <source>
        <dbReference type="EMBL" id="VEU20495.1"/>
    </source>
</evidence>
<proteinExistence type="predicted"/>